<evidence type="ECO:0000313" key="3">
    <source>
        <dbReference type="EMBL" id="MFD1525094.1"/>
    </source>
</evidence>
<keyword evidence="1" id="KW-1133">Transmembrane helix</keyword>
<dbReference type="GO" id="GO:0080120">
    <property type="term" value="P:CAAX-box protein maturation"/>
    <property type="evidence" value="ECO:0007669"/>
    <property type="project" value="UniProtKB-ARBA"/>
</dbReference>
<dbReference type="GO" id="GO:0004175">
    <property type="term" value="F:endopeptidase activity"/>
    <property type="evidence" value="ECO:0007669"/>
    <property type="project" value="UniProtKB-ARBA"/>
</dbReference>
<keyword evidence="4" id="KW-1185">Reference proteome</keyword>
<feature type="transmembrane region" description="Helical" evidence="1">
    <location>
        <begin position="220"/>
        <end position="239"/>
    </location>
</feature>
<feature type="transmembrane region" description="Helical" evidence="1">
    <location>
        <begin position="279"/>
        <end position="298"/>
    </location>
</feature>
<dbReference type="Pfam" id="PF02517">
    <property type="entry name" value="Rce1-like"/>
    <property type="match status" value="1"/>
</dbReference>
<comment type="caution">
    <text evidence="3">The sequence shown here is derived from an EMBL/GenBank/DDBJ whole genome shotgun (WGS) entry which is preliminary data.</text>
</comment>
<dbReference type="Proteomes" id="UP001597111">
    <property type="component" value="Unassembled WGS sequence"/>
</dbReference>
<organism evidence="3 4">
    <name type="scientific">Halolamina salina</name>
    <dbReference type="NCBI Taxonomy" id="1220023"/>
    <lineage>
        <taxon>Archaea</taxon>
        <taxon>Methanobacteriati</taxon>
        <taxon>Methanobacteriota</taxon>
        <taxon>Stenosarchaea group</taxon>
        <taxon>Halobacteria</taxon>
        <taxon>Halobacteriales</taxon>
        <taxon>Haloferacaceae</taxon>
    </lineage>
</organism>
<dbReference type="PANTHER" id="PTHR35797">
    <property type="entry name" value="PROTEASE-RELATED"/>
    <property type="match status" value="1"/>
</dbReference>
<dbReference type="AlphaFoldDB" id="A0ABD6B2V6"/>
<dbReference type="InterPro" id="IPR003675">
    <property type="entry name" value="Rce1/LyrA-like_dom"/>
</dbReference>
<dbReference type="EC" id="3.4.-.-" evidence="3"/>
<keyword evidence="1" id="KW-0472">Membrane</keyword>
<feature type="transmembrane region" description="Helical" evidence="1">
    <location>
        <begin position="190"/>
        <end position="213"/>
    </location>
</feature>
<dbReference type="InterPro" id="IPR042150">
    <property type="entry name" value="MmRce1-like"/>
</dbReference>
<feature type="domain" description="CAAX prenyl protease 2/Lysostaphin resistance protein A-like" evidence="2">
    <location>
        <begin position="159"/>
        <end position="259"/>
    </location>
</feature>
<dbReference type="RefSeq" id="WP_379732236.1">
    <property type="nucleotide sequence ID" value="NZ_JBHSWZ010000240.1"/>
</dbReference>
<keyword evidence="3" id="KW-0378">Hydrolase</keyword>
<evidence type="ECO:0000259" key="2">
    <source>
        <dbReference type="Pfam" id="PF02517"/>
    </source>
</evidence>
<dbReference type="EMBL" id="JBHUDH010000014">
    <property type="protein sequence ID" value="MFD1525094.1"/>
    <property type="molecule type" value="Genomic_DNA"/>
</dbReference>
<evidence type="ECO:0000256" key="1">
    <source>
        <dbReference type="SAM" id="Phobius"/>
    </source>
</evidence>
<keyword evidence="1" id="KW-0812">Transmembrane</keyword>
<feature type="transmembrane region" description="Helical" evidence="1">
    <location>
        <begin position="100"/>
        <end position="125"/>
    </location>
</feature>
<feature type="transmembrane region" description="Helical" evidence="1">
    <location>
        <begin position="56"/>
        <end position="80"/>
    </location>
</feature>
<gene>
    <name evidence="3" type="ORF">ACFR9S_02080</name>
</gene>
<name>A0ABD6B2V6_9EURY</name>
<proteinExistence type="predicted"/>
<evidence type="ECO:0000313" key="4">
    <source>
        <dbReference type="Proteomes" id="UP001597111"/>
    </source>
</evidence>
<accession>A0ABD6B2V6</accession>
<dbReference type="PANTHER" id="PTHR35797:SF1">
    <property type="entry name" value="PROTEASE"/>
    <property type="match status" value="1"/>
</dbReference>
<sequence>MTRDSAIHDRFAAVVPATLPTRKLGVFLAIAFGLHWLAAGYLLLEGATVADRNFSAATYNAIIVAASFTPALATLLTRWLTDEGLGVEQLLLVPDFRGNWRTYLVAALVPLVLAVVGAVVYFAVFPASLAADPLAAYVTAVGVGGLGIGVGLATVAAVTLASLVLGAVMLLGEEVGWRAYLLPKLSPLGTRTATVLTGVLWGIWHFPFIYLGVNYPNATWLGMAAIAWVTTLYGTFLAWTTYRTGSVWPAAVGHAAFNTSSRWGPAVAEQTPNLAVGPGTGGVIGAVGWLVVAGWLLARSSVFSRGDAGASESTGSADPVE</sequence>
<protein>
    <submittedName>
        <fullName evidence="3">CPBP family intramembrane glutamic endopeptidase</fullName>
        <ecNumber evidence="3">3.4.-.-</ecNumber>
    </submittedName>
</protein>
<reference evidence="3 4" key="1">
    <citation type="journal article" date="2019" name="Int. J. Syst. Evol. Microbiol.">
        <title>The Global Catalogue of Microorganisms (GCM) 10K type strain sequencing project: providing services to taxonomists for standard genome sequencing and annotation.</title>
        <authorList>
            <consortium name="The Broad Institute Genomics Platform"/>
            <consortium name="The Broad Institute Genome Sequencing Center for Infectious Disease"/>
            <person name="Wu L."/>
            <person name="Ma J."/>
        </authorList>
    </citation>
    <scope>NUCLEOTIDE SEQUENCE [LARGE SCALE GENOMIC DNA]</scope>
    <source>
        <strain evidence="3 4">CGMCC 1.12285</strain>
    </source>
</reference>
<feature type="transmembrane region" description="Helical" evidence="1">
    <location>
        <begin position="137"/>
        <end position="170"/>
    </location>
</feature>
<feature type="transmembrane region" description="Helical" evidence="1">
    <location>
        <begin position="24"/>
        <end position="44"/>
    </location>
</feature>